<dbReference type="GO" id="GO:0015288">
    <property type="term" value="F:porin activity"/>
    <property type="evidence" value="ECO:0007669"/>
    <property type="project" value="TreeGrafter"/>
</dbReference>
<reference evidence="9 10" key="2">
    <citation type="journal article" date="2016" name="Int. J. Syst. Evol. Microbiol.">
        <title>Lutibacter profundi sp. nov., isolated from a deep-sea hydrothermal system on the Arctic Mid-Ocean Ridge and emended description of the genus Lutibacter.</title>
        <authorList>
            <person name="Le Moine Bauer S."/>
            <person name="Roalkvam I."/>
            <person name="Steen I.H."/>
            <person name="Dahle H."/>
        </authorList>
    </citation>
    <scope>NUCLEOTIDE SEQUENCE [LARGE SCALE GENOMIC DNA]</scope>
    <source>
        <strain evidence="9 10">LP1</strain>
    </source>
</reference>
<reference evidence="10" key="1">
    <citation type="submission" date="2015-12" db="EMBL/GenBank/DDBJ databases">
        <title>Complete genome sequence of Lutibacter profundus strain LP1.</title>
        <authorList>
            <person name="Wissuwa J."/>
            <person name="Le Moine Bauer S."/>
            <person name="Stokke R."/>
            <person name="Dahle H."/>
            <person name="Steen I.H."/>
        </authorList>
    </citation>
    <scope>NUCLEOTIDE SEQUENCE [LARGE SCALE GENOMIC DNA]</scope>
    <source>
        <strain evidence="10">LP1</strain>
    </source>
</reference>
<evidence type="ECO:0000313" key="10">
    <source>
        <dbReference type="Proteomes" id="UP000059672"/>
    </source>
</evidence>
<dbReference type="SUPFAM" id="SSF56954">
    <property type="entry name" value="Outer membrane efflux proteins (OEP)"/>
    <property type="match status" value="1"/>
</dbReference>
<keyword evidence="10" id="KW-1185">Reference proteome</keyword>
<evidence type="ECO:0000313" key="9">
    <source>
        <dbReference type="EMBL" id="AMC10475.1"/>
    </source>
</evidence>
<organism evidence="9 10">
    <name type="scientific">Lutibacter profundi</name>
    <dbReference type="NCBI Taxonomy" id="1622118"/>
    <lineage>
        <taxon>Bacteria</taxon>
        <taxon>Pseudomonadati</taxon>
        <taxon>Bacteroidota</taxon>
        <taxon>Flavobacteriia</taxon>
        <taxon>Flavobacteriales</taxon>
        <taxon>Flavobacteriaceae</taxon>
        <taxon>Lutibacter</taxon>
    </lineage>
</organism>
<evidence type="ECO:0000256" key="1">
    <source>
        <dbReference type="ARBA" id="ARBA00004442"/>
    </source>
</evidence>
<feature type="coiled-coil region" evidence="8">
    <location>
        <begin position="333"/>
        <end position="385"/>
    </location>
</feature>
<comment type="subcellular location">
    <subcellularLocation>
        <location evidence="1">Cell outer membrane</location>
    </subcellularLocation>
</comment>
<dbReference type="RefSeq" id="WP_068206537.1">
    <property type="nucleotide sequence ID" value="NZ_CP013355.1"/>
</dbReference>
<keyword evidence="7" id="KW-0998">Cell outer membrane</keyword>
<sequence length="436" mass="49984">MQSKYILFIIIFIYNILNVRAQQEKLISFDEVLNKVKENNYTIKISNQNFEVAKADFNQTNSVLLPNIAISHTGISTTNPLMAFGSKLNQEILTQADFNPALLNNPDKVNNFATKIEIQQPLFNADGLFMRKAARSKMNAVELQMSRTKDYIKLEVIKAYMQLQIAYKAVEVLEKATEAALENKKIAENNFKQGYLQKADVLSVEVHVTEVQNQLHNTKSNLKNASDYLNFLMGATTNETLKPLTPLVPHLDLDIYNKQLSTTRADIEAMEKSTEAYNNMYKAAKMSYLPKLNAFGSYEMYDTKLFGTNAKGYTVGAQLSWNVFEGYKRIGKTQKSKAELEKSEISLNQYKNKSLLEFNKAKRQLKDAENKLNLTNLAVEQSNEALRIRTNRFKQGLEKTSDLLNSETQYLQKQLEYLQTVFNYNYTKAYVEFLIK</sequence>
<dbReference type="Proteomes" id="UP000059672">
    <property type="component" value="Chromosome"/>
</dbReference>
<dbReference type="PANTHER" id="PTHR30026">
    <property type="entry name" value="OUTER MEMBRANE PROTEIN TOLC"/>
    <property type="match status" value="1"/>
</dbReference>
<evidence type="ECO:0000256" key="4">
    <source>
        <dbReference type="ARBA" id="ARBA00022452"/>
    </source>
</evidence>
<dbReference type="PANTHER" id="PTHR30026:SF20">
    <property type="entry name" value="OUTER MEMBRANE PROTEIN TOLC"/>
    <property type="match status" value="1"/>
</dbReference>
<dbReference type="OrthoDB" id="13803at2"/>
<keyword evidence="5" id="KW-0812">Transmembrane</keyword>
<evidence type="ECO:0000256" key="5">
    <source>
        <dbReference type="ARBA" id="ARBA00022692"/>
    </source>
</evidence>
<keyword evidence="4" id="KW-1134">Transmembrane beta strand</keyword>
<keyword evidence="8" id="KW-0175">Coiled coil</keyword>
<gene>
    <name evidence="9" type="ORF">Lupro_04055</name>
</gene>
<evidence type="ECO:0000256" key="8">
    <source>
        <dbReference type="SAM" id="Coils"/>
    </source>
</evidence>
<evidence type="ECO:0000256" key="2">
    <source>
        <dbReference type="ARBA" id="ARBA00007613"/>
    </source>
</evidence>
<dbReference type="GO" id="GO:0009279">
    <property type="term" value="C:cell outer membrane"/>
    <property type="evidence" value="ECO:0007669"/>
    <property type="project" value="UniProtKB-SubCell"/>
</dbReference>
<dbReference type="STRING" id="1622118.Lupro_04055"/>
<dbReference type="InterPro" id="IPR051906">
    <property type="entry name" value="TolC-like"/>
</dbReference>
<comment type="similarity">
    <text evidence="2">Belongs to the outer membrane factor (OMF) (TC 1.B.17) family.</text>
</comment>
<dbReference type="EMBL" id="CP013355">
    <property type="protein sequence ID" value="AMC10475.1"/>
    <property type="molecule type" value="Genomic_DNA"/>
</dbReference>
<evidence type="ECO:0000256" key="7">
    <source>
        <dbReference type="ARBA" id="ARBA00023237"/>
    </source>
</evidence>
<proteinExistence type="inferred from homology"/>
<dbReference type="GO" id="GO:0015562">
    <property type="term" value="F:efflux transmembrane transporter activity"/>
    <property type="evidence" value="ECO:0007669"/>
    <property type="project" value="InterPro"/>
</dbReference>
<dbReference type="InterPro" id="IPR003423">
    <property type="entry name" value="OMP_efflux"/>
</dbReference>
<dbReference type="KEGG" id="lut:Lupro_04055"/>
<evidence type="ECO:0000256" key="3">
    <source>
        <dbReference type="ARBA" id="ARBA00022448"/>
    </source>
</evidence>
<dbReference type="PATRIC" id="fig|1622118.3.peg.861"/>
<dbReference type="AlphaFoldDB" id="A0A0X8G5N1"/>
<accession>A0A0X8G5N1</accession>
<dbReference type="GO" id="GO:1990281">
    <property type="term" value="C:efflux pump complex"/>
    <property type="evidence" value="ECO:0007669"/>
    <property type="project" value="TreeGrafter"/>
</dbReference>
<dbReference type="Gene3D" id="1.20.1600.10">
    <property type="entry name" value="Outer membrane efflux proteins (OEP)"/>
    <property type="match status" value="1"/>
</dbReference>
<protein>
    <submittedName>
        <fullName evidence="9">Transporter</fullName>
    </submittedName>
</protein>
<evidence type="ECO:0000256" key="6">
    <source>
        <dbReference type="ARBA" id="ARBA00023136"/>
    </source>
</evidence>
<keyword evidence="3" id="KW-0813">Transport</keyword>
<name>A0A0X8G5N1_9FLAO</name>
<dbReference type="Pfam" id="PF02321">
    <property type="entry name" value="OEP"/>
    <property type="match status" value="2"/>
</dbReference>
<keyword evidence="6" id="KW-0472">Membrane</keyword>